<dbReference type="OrthoDB" id="4877179at2"/>
<accession>A0A5R9B906</accession>
<dbReference type="EMBL" id="VAVZ01000032">
    <property type="protein sequence ID" value="TLP94739.1"/>
    <property type="molecule type" value="Genomic_DNA"/>
</dbReference>
<evidence type="ECO:0008006" key="3">
    <source>
        <dbReference type="Google" id="ProtNLM"/>
    </source>
</evidence>
<dbReference type="AlphaFoldDB" id="A0A5R9B906"/>
<evidence type="ECO:0000313" key="2">
    <source>
        <dbReference type="Proteomes" id="UP000310458"/>
    </source>
</evidence>
<name>A0A5R9B906_9MICC</name>
<sequence>MSNLFYLDNRSAIQVHGSFLYGYAYTDRAVIFGSKGLRDYLRENPENLLPDEGRFAAIFVDNDELTIKVDSTGQELLYLYQAGEDWAISNSFMHLVHRVSASRKLSFYEPAAMNFHLKDGKHIGEQLISHRTMVKQIKTVPLGHEVRVSRSTGRLNVKKLPFLHKYGDLASDGYSDLLKRFLDRSSGLLQAIAAHGYEFNLSLSGGYDSRLVLALLIQSGAAPNVRISSLTSKPNDFKVAKSLCDRFRLPLNQPRGTSSPRNMSSSDSIRMYLESCGGTYLPFYPVMRNRLNPQGEFHLTGDQPSGLSFLAGRAKFNGEVPKIAEDIRLALSQRVHGEQVREDFLSTFSDLGVASEDPVAPLVFYSAIRARHHGGRSWYKSLGDSALLTPLMHSDLIRLDVHNVRAGHRQASSGYGSKQKFFADVFSAIGGWPLEEPFETDNRQFPTALLDESPFRGGVRIEPSDFEVYGHLGDIEADPSDKTVPPLDLDLWDGPDRIRHDLGILLKRTRQRDGNLFSADDLATARDQVESAGNLSHEARKLCHVVSVDVVQAATID</sequence>
<dbReference type="Proteomes" id="UP000310458">
    <property type="component" value="Unassembled WGS sequence"/>
</dbReference>
<organism evidence="1 2">
    <name type="scientific">Nesterenkonia salmonea</name>
    <dbReference type="NCBI Taxonomy" id="1804987"/>
    <lineage>
        <taxon>Bacteria</taxon>
        <taxon>Bacillati</taxon>
        <taxon>Actinomycetota</taxon>
        <taxon>Actinomycetes</taxon>
        <taxon>Micrococcales</taxon>
        <taxon>Micrococcaceae</taxon>
        <taxon>Nesterenkonia</taxon>
    </lineage>
</organism>
<protein>
    <recommendedName>
        <fullName evidence="3">Asparagine synthetase domain-containing protein</fullName>
    </recommendedName>
</protein>
<comment type="caution">
    <text evidence="1">The sequence shown here is derived from an EMBL/GenBank/DDBJ whole genome shotgun (WGS) entry which is preliminary data.</text>
</comment>
<dbReference type="RefSeq" id="WP_138253676.1">
    <property type="nucleotide sequence ID" value="NZ_VAVZ01000032.1"/>
</dbReference>
<gene>
    <name evidence="1" type="ORF">FEF26_11485</name>
</gene>
<reference evidence="1 2" key="1">
    <citation type="submission" date="2019-05" db="EMBL/GenBank/DDBJ databases">
        <title>Nesterenkonia sp. GY074 isolated from the Southern Atlantic Ocean.</title>
        <authorList>
            <person name="Zhang G."/>
        </authorList>
    </citation>
    <scope>NUCLEOTIDE SEQUENCE [LARGE SCALE GENOMIC DNA]</scope>
    <source>
        <strain evidence="1 2">GY074</strain>
    </source>
</reference>
<evidence type="ECO:0000313" key="1">
    <source>
        <dbReference type="EMBL" id="TLP94739.1"/>
    </source>
</evidence>
<proteinExistence type="predicted"/>
<keyword evidence="2" id="KW-1185">Reference proteome</keyword>